<dbReference type="EMBL" id="RKQG01000001">
    <property type="protein sequence ID" value="RPE37162.1"/>
    <property type="molecule type" value="Genomic_DNA"/>
</dbReference>
<dbReference type="PANTHER" id="PTHR34109:SF1">
    <property type="entry name" value="VOC DOMAIN-CONTAINING PROTEIN"/>
    <property type="match status" value="1"/>
</dbReference>
<sequence>MTNPVPDEYKGGVPYLNVHDARAAIDFYRNAFGADVLIEIPRQGDKIAHAELRIGSAVFMLRDEYPEYNFRSPRTLGGTPVNLMIFVPDVEVLAEQAAAAGARVVRPVEMQFHGDLQTELEDPFGHSWFFATRIAEMNARELHDTAATIDL</sequence>
<accession>A0A3N4RUZ9</accession>
<dbReference type="PROSITE" id="PS51819">
    <property type="entry name" value="VOC"/>
    <property type="match status" value="1"/>
</dbReference>
<dbReference type="InterPro" id="IPR029068">
    <property type="entry name" value="Glyas_Bleomycin-R_OHBP_Dase"/>
</dbReference>
<dbReference type="Pfam" id="PF00903">
    <property type="entry name" value="Glyoxalase"/>
    <property type="match status" value="1"/>
</dbReference>
<reference evidence="2 3" key="1">
    <citation type="submission" date="2018-11" db="EMBL/GenBank/DDBJ databases">
        <title>Sequencing the genomes of 1000 actinobacteria strains.</title>
        <authorList>
            <person name="Klenk H.-P."/>
        </authorList>
    </citation>
    <scope>NUCLEOTIDE SEQUENCE [LARGE SCALE GENOMIC DNA]</scope>
    <source>
        <strain evidence="2 3">DSM 44781</strain>
    </source>
</reference>
<organism evidence="2 3">
    <name type="scientific">Kitasatospora cineracea</name>
    <dbReference type="NCBI Taxonomy" id="88074"/>
    <lineage>
        <taxon>Bacteria</taxon>
        <taxon>Bacillati</taxon>
        <taxon>Actinomycetota</taxon>
        <taxon>Actinomycetes</taxon>
        <taxon>Kitasatosporales</taxon>
        <taxon>Streptomycetaceae</taxon>
        <taxon>Kitasatospora</taxon>
    </lineage>
</organism>
<proteinExistence type="predicted"/>
<name>A0A3N4RUZ9_9ACTN</name>
<evidence type="ECO:0000259" key="1">
    <source>
        <dbReference type="PROSITE" id="PS51819"/>
    </source>
</evidence>
<keyword evidence="3" id="KW-1185">Reference proteome</keyword>
<dbReference type="Proteomes" id="UP000266906">
    <property type="component" value="Unassembled WGS sequence"/>
</dbReference>
<protein>
    <submittedName>
        <fullName evidence="2">PhnB protein</fullName>
    </submittedName>
</protein>
<dbReference type="Gene3D" id="3.30.720.110">
    <property type="match status" value="1"/>
</dbReference>
<dbReference type="PANTHER" id="PTHR34109">
    <property type="entry name" value="BNAUNNG04460D PROTEIN-RELATED"/>
    <property type="match status" value="1"/>
</dbReference>
<dbReference type="SUPFAM" id="SSF54593">
    <property type="entry name" value="Glyoxalase/Bleomycin resistance protein/Dihydroxybiphenyl dioxygenase"/>
    <property type="match status" value="1"/>
</dbReference>
<dbReference type="RefSeq" id="WP_123819930.1">
    <property type="nucleotide sequence ID" value="NZ_JBEYIY010000074.1"/>
</dbReference>
<evidence type="ECO:0000313" key="3">
    <source>
        <dbReference type="Proteomes" id="UP000266906"/>
    </source>
</evidence>
<dbReference type="InterPro" id="IPR037523">
    <property type="entry name" value="VOC_core"/>
</dbReference>
<dbReference type="AlphaFoldDB" id="A0A3N4RUZ9"/>
<evidence type="ECO:0000313" key="2">
    <source>
        <dbReference type="EMBL" id="RPE37162.1"/>
    </source>
</evidence>
<dbReference type="CDD" id="cd07246">
    <property type="entry name" value="VOC_like"/>
    <property type="match status" value="1"/>
</dbReference>
<dbReference type="InterPro" id="IPR004360">
    <property type="entry name" value="Glyas_Fos-R_dOase_dom"/>
</dbReference>
<dbReference type="Gene3D" id="3.30.720.120">
    <property type="match status" value="1"/>
</dbReference>
<feature type="domain" description="VOC" evidence="1">
    <location>
        <begin position="9"/>
        <end position="133"/>
    </location>
</feature>
<gene>
    <name evidence="2" type="ORF">EDD38_5562</name>
</gene>
<comment type="caution">
    <text evidence="2">The sequence shown here is derived from an EMBL/GenBank/DDBJ whole genome shotgun (WGS) entry which is preliminary data.</text>
</comment>